<gene>
    <name evidence="2" type="ORF">BZB76_0258</name>
</gene>
<dbReference type="Pfam" id="PF03235">
    <property type="entry name" value="GmrSD_N"/>
    <property type="match status" value="1"/>
</dbReference>
<dbReference type="AlphaFoldDB" id="A0A495QXR7"/>
<dbReference type="EMBL" id="RBWU01000001">
    <property type="protein sequence ID" value="RKS78824.1"/>
    <property type="molecule type" value="Genomic_DNA"/>
</dbReference>
<protein>
    <submittedName>
        <fullName evidence="2">Uncharacterized protein DUF262</fullName>
    </submittedName>
</protein>
<keyword evidence="3" id="KW-1185">Reference proteome</keyword>
<evidence type="ECO:0000313" key="3">
    <source>
        <dbReference type="Proteomes" id="UP000274601"/>
    </source>
</evidence>
<accession>A0A495QXR7</accession>
<comment type="caution">
    <text evidence="2">The sequence shown here is derived from an EMBL/GenBank/DDBJ whole genome shotgun (WGS) entry which is preliminary data.</text>
</comment>
<proteinExistence type="predicted"/>
<name>A0A495QXR7_9ACTN</name>
<evidence type="ECO:0000259" key="1">
    <source>
        <dbReference type="Pfam" id="PF03235"/>
    </source>
</evidence>
<dbReference type="PANTHER" id="PTHR39639:SF1">
    <property type="entry name" value="DUF262 DOMAIN-CONTAINING PROTEIN"/>
    <property type="match status" value="1"/>
</dbReference>
<reference evidence="2 3" key="1">
    <citation type="submission" date="2018-10" db="EMBL/GenBank/DDBJ databases">
        <title>Genomic Encyclopedia of Archaeal and Bacterial Type Strains, Phase II (KMG-II): from individual species to whole genera.</title>
        <authorList>
            <person name="Goeker M."/>
        </authorList>
    </citation>
    <scope>NUCLEOTIDE SEQUENCE [LARGE SCALE GENOMIC DNA]</scope>
    <source>
        <strain evidence="2 3">DSM 43383</strain>
    </source>
</reference>
<organism evidence="2 3">
    <name type="scientific">Actinomadura pelletieri DSM 43383</name>
    <dbReference type="NCBI Taxonomy" id="1120940"/>
    <lineage>
        <taxon>Bacteria</taxon>
        <taxon>Bacillati</taxon>
        <taxon>Actinomycetota</taxon>
        <taxon>Actinomycetes</taxon>
        <taxon>Streptosporangiales</taxon>
        <taxon>Thermomonosporaceae</taxon>
        <taxon>Actinomadura</taxon>
    </lineage>
</organism>
<dbReference type="Proteomes" id="UP000274601">
    <property type="component" value="Unassembled WGS sequence"/>
</dbReference>
<evidence type="ECO:0000313" key="2">
    <source>
        <dbReference type="EMBL" id="RKS78824.1"/>
    </source>
</evidence>
<feature type="domain" description="GmrSD restriction endonucleases N-terminal" evidence="1">
    <location>
        <begin position="43"/>
        <end position="193"/>
    </location>
</feature>
<dbReference type="InterPro" id="IPR004919">
    <property type="entry name" value="GmrSD_N"/>
</dbReference>
<sequence>MPVEYDHSGHSIGVEAEQAQDESGHESFDPSEVQGQIRQLTVSELVDRIRHGRLDLEPGFHRLSGVWNEVTQSRLIESLLLRIPLPVLLAAESRDQVWVIVDGVQRLTAILRFVAPEVIAAEPLKLRGLEYLHDFEGFAYGELPGGLKRRIDETGLGVYLMRAGTPDVVKYNVFSRINTGGRALARQELRNALVPGPARDLLKELAESGAFRNATLHSIKPGRMTDRELALRFLAFRLTEPSDYPGGDFELYLREAMERLNALQPQQVQQLRSDFDRAMRAASDIFGAYAFRKRFVGQERRYPINKALFETIAVALAKLSSEELAVLRERSVMVQERLMMLMEDERFLQAITSATGNEAKVRFRFRAVEELFREVATCSAD</sequence>
<dbReference type="PANTHER" id="PTHR39639">
    <property type="entry name" value="CHROMOSOME 16, WHOLE GENOME SHOTGUN SEQUENCE"/>
    <property type="match status" value="1"/>
</dbReference>